<accession>A0ABR1T266</accession>
<reference evidence="1 2" key="1">
    <citation type="submission" date="2023-01" db="EMBL/GenBank/DDBJ databases">
        <title>Analysis of 21 Apiospora genomes using comparative genomics revels a genus with tremendous synthesis potential of carbohydrate active enzymes and secondary metabolites.</title>
        <authorList>
            <person name="Sorensen T."/>
        </authorList>
    </citation>
    <scope>NUCLEOTIDE SEQUENCE [LARGE SCALE GENOMIC DNA]</scope>
    <source>
        <strain evidence="1 2">CBS 33761</strain>
    </source>
</reference>
<keyword evidence="2" id="KW-1185">Reference proteome</keyword>
<dbReference type="Proteomes" id="UP001444661">
    <property type="component" value="Unassembled WGS sequence"/>
</dbReference>
<evidence type="ECO:0000313" key="2">
    <source>
        <dbReference type="Proteomes" id="UP001444661"/>
    </source>
</evidence>
<proteinExistence type="predicted"/>
<protein>
    <submittedName>
        <fullName evidence="1">Uncharacterized protein</fullName>
    </submittedName>
</protein>
<dbReference type="EMBL" id="JAQQWK010000006">
    <property type="protein sequence ID" value="KAK8039843.1"/>
    <property type="molecule type" value="Genomic_DNA"/>
</dbReference>
<name>A0ABR1T266_9PEZI</name>
<evidence type="ECO:0000313" key="1">
    <source>
        <dbReference type="EMBL" id="KAK8039843.1"/>
    </source>
</evidence>
<sequence length="65" mass="6474">MLFPNDVTGNAYGKDVVDNNLGAAASGIGDNHLGAAASGIVEVEQTQVDAARIPSSPAFGKVMSG</sequence>
<gene>
    <name evidence="1" type="ORF">PG993_008254</name>
</gene>
<comment type="caution">
    <text evidence="1">The sequence shown here is derived from an EMBL/GenBank/DDBJ whole genome shotgun (WGS) entry which is preliminary data.</text>
</comment>
<organism evidence="1 2">
    <name type="scientific">Apiospora rasikravindrae</name>
    <dbReference type="NCBI Taxonomy" id="990691"/>
    <lineage>
        <taxon>Eukaryota</taxon>
        <taxon>Fungi</taxon>
        <taxon>Dikarya</taxon>
        <taxon>Ascomycota</taxon>
        <taxon>Pezizomycotina</taxon>
        <taxon>Sordariomycetes</taxon>
        <taxon>Xylariomycetidae</taxon>
        <taxon>Amphisphaeriales</taxon>
        <taxon>Apiosporaceae</taxon>
        <taxon>Apiospora</taxon>
    </lineage>
</organism>